<name>A0A0M4M7H4_9SPHN</name>
<dbReference type="GO" id="GO:0004820">
    <property type="term" value="F:glycine-tRNA ligase activity"/>
    <property type="evidence" value="ECO:0007669"/>
    <property type="project" value="UniProtKB-EC"/>
</dbReference>
<gene>
    <name evidence="1" type="ORF">AMC99_01114</name>
</gene>
<keyword evidence="1" id="KW-0436">Ligase</keyword>
<proteinExistence type="predicted"/>
<protein>
    <submittedName>
        <fullName evidence="1">Glycyl-tRNA synthetase alpha chain</fullName>
        <ecNumber evidence="1">6.1.1.14</ecNumber>
    </submittedName>
</protein>
<keyword evidence="2" id="KW-1185">Reference proteome</keyword>
<reference evidence="1 2" key="1">
    <citation type="submission" date="2015-09" db="EMBL/GenBank/DDBJ databases">
        <title>Complete genome sequence of a benzo[a]pyrene-degrading bacterium Altererythrobacter epoxidivorans CGMCC 1.7731T.</title>
        <authorList>
            <person name="Li Z."/>
            <person name="Cheng H."/>
            <person name="Huo Y."/>
            <person name="Xu X."/>
        </authorList>
    </citation>
    <scope>NUCLEOTIDE SEQUENCE [LARGE SCALE GENOMIC DNA]</scope>
    <source>
        <strain evidence="1 2">CGMCC 1.7731</strain>
    </source>
</reference>
<evidence type="ECO:0000313" key="2">
    <source>
        <dbReference type="Proteomes" id="UP000057938"/>
    </source>
</evidence>
<organism evidence="1 2">
    <name type="scientific">Altererythrobacter epoxidivorans</name>
    <dbReference type="NCBI Taxonomy" id="361183"/>
    <lineage>
        <taxon>Bacteria</taxon>
        <taxon>Pseudomonadati</taxon>
        <taxon>Pseudomonadota</taxon>
        <taxon>Alphaproteobacteria</taxon>
        <taxon>Sphingomonadales</taxon>
        <taxon>Erythrobacteraceae</taxon>
        <taxon>Altererythrobacter</taxon>
    </lineage>
</organism>
<dbReference type="Proteomes" id="UP000057938">
    <property type="component" value="Chromosome"/>
</dbReference>
<dbReference type="AlphaFoldDB" id="A0A0M4M7H4"/>
<dbReference type="EC" id="6.1.1.14" evidence="1"/>
<dbReference type="EMBL" id="CP012669">
    <property type="protein sequence ID" value="ALE16410.1"/>
    <property type="molecule type" value="Genomic_DNA"/>
</dbReference>
<evidence type="ECO:0000313" key="1">
    <source>
        <dbReference type="EMBL" id="ALE16410.1"/>
    </source>
</evidence>
<sequence>MSWKDALGFLSGTAVMAGAMAEALESVNPATPLREKGQVITTLCQVVLT</sequence>
<dbReference type="KEGG" id="aep:AMC99_01114"/>
<keyword evidence="1" id="KW-0030">Aminoacyl-tRNA synthetase</keyword>
<accession>A0A0M4M7H4</accession>
<dbReference type="STRING" id="361183.AMC99_01114"/>